<dbReference type="GO" id="GO:0046872">
    <property type="term" value="F:metal ion binding"/>
    <property type="evidence" value="ECO:0007669"/>
    <property type="project" value="UniProtKB-KW"/>
</dbReference>
<proteinExistence type="predicted"/>
<protein>
    <recommendedName>
        <fullName evidence="2">VOC domain-containing protein</fullName>
    </recommendedName>
</protein>
<keyword evidence="1" id="KW-0479">Metal-binding</keyword>
<dbReference type="InterPro" id="IPR051785">
    <property type="entry name" value="MMCE/EMCE_epimerase"/>
</dbReference>
<dbReference type="PANTHER" id="PTHR43048">
    <property type="entry name" value="METHYLMALONYL-COA EPIMERASE"/>
    <property type="match status" value="1"/>
</dbReference>
<reference evidence="3 4" key="1">
    <citation type="submission" date="2013-09" db="EMBL/GenBank/DDBJ databases">
        <title>Whole genome shotgun sequence of Novosphingobium tardaugens NBRC 16725.</title>
        <authorList>
            <person name="Isaki S."/>
            <person name="Hosoyama A."/>
            <person name="Tsuchikane K."/>
            <person name="Katsumata H."/>
            <person name="Ando Y."/>
            <person name="Yamazaki S."/>
            <person name="Fujita N."/>
        </authorList>
    </citation>
    <scope>NUCLEOTIDE SEQUENCE [LARGE SCALE GENOMIC DNA]</scope>
    <source>
        <strain evidence="3 4">NBRC 16725</strain>
    </source>
</reference>
<organism evidence="3 4">
    <name type="scientific">Caenibius tardaugens NBRC 16725</name>
    <dbReference type="NCBI Taxonomy" id="1219035"/>
    <lineage>
        <taxon>Bacteria</taxon>
        <taxon>Pseudomonadati</taxon>
        <taxon>Pseudomonadota</taxon>
        <taxon>Alphaproteobacteria</taxon>
        <taxon>Sphingomonadales</taxon>
        <taxon>Erythrobacteraceae</taxon>
        <taxon>Caenibius</taxon>
    </lineage>
</organism>
<gene>
    <name evidence="3" type="ORF">NT2_08_01330</name>
</gene>
<name>U2YAD9_9SPHN</name>
<dbReference type="InterPro" id="IPR029068">
    <property type="entry name" value="Glyas_Bleomycin-R_OHBP_Dase"/>
</dbReference>
<feature type="domain" description="VOC" evidence="2">
    <location>
        <begin position="19"/>
        <end position="154"/>
    </location>
</feature>
<keyword evidence="4" id="KW-1185">Reference proteome</keyword>
<dbReference type="SUPFAM" id="SSF54593">
    <property type="entry name" value="Glyoxalase/Bleomycin resistance protein/Dihydroxybiphenyl dioxygenase"/>
    <property type="match status" value="1"/>
</dbReference>
<evidence type="ECO:0000259" key="2">
    <source>
        <dbReference type="PROSITE" id="PS51819"/>
    </source>
</evidence>
<dbReference type="eggNOG" id="COG0346">
    <property type="taxonomic scope" value="Bacteria"/>
</dbReference>
<evidence type="ECO:0000256" key="1">
    <source>
        <dbReference type="ARBA" id="ARBA00022723"/>
    </source>
</evidence>
<dbReference type="PROSITE" id="PS51819">
    <property type="entry name" value="VOC"/>
    <property type="match status" value="1"/>
</dbReference>
<dbReference type="EMBL" id="BASZ01000008">
    <property type="protein sequence ID" value="GAD50346.1"/>
    <property type="molecule type" value="Genomic_DNA"/>
</dbReference>
<evidence type="ECO:0000313" key="3">
    <source>
        <dbReference type="EMBL" id="GAD50346.1"/>
    </source>
</evidence>
<dbReference type="PANTHER" id="PTHR43048:SF3">
    <property type="entry name" value="METHYLMALONYL-COA EPIMERASE, MITOCHONDRIAL"/>
    <property type="match status" value="1"/>
</dbReference>
<dbReference type="GO" id="GO:0046491">
    <property type="term" value="P:L-methylmalonyl-CoA metabolic process"/>
    <property type="evidence" value="ECO:0007669"/>
    <property type="project" value="TreeGrafter"/>
</dbReference>
<dbReference type="AlphaFoldDB" id="U2YAD9"/>
<dbReference type="RefSeq" id="WP_021691164.1">
    <property type="nucleotide sequence ID" value="NZ_BASZ01000008.1"/>
</dbReference>
<accession>U2YAD9</accession>
<comment type="caution">
    <text evidence="3">The sequence shown here is derived from an EMBL/GenBank/DDBJ whole genome shotgun (WGS) entry which is preliminary data.</text>
</comment>
<dbReference type="InterPro" id="IPR037523">
    <property type="entry name" value="VOC_core"/>
</dbReference>
<dbReference type="Proteomes" id="UP000016568">
    <property type="component" value="Unassembled WGS sequence"/>
</dbReference>
<dbReference type="Pfam" id="PF13669">
    <property type="entry name" value="Glyoxalase_4"/>
    <property type="match status" value="1"/>
</dbReference>
<dbReference type="GO" id="GO:0004493">
    <property type="term" value="F:methylmalonyl-CoA epimerase activity"/>
    <property type="evidence" value="ECO:0007669"/>
    <property type="project" value="TreeGrafter"/>
</dbReference>
<evidence type="ECO:0000313" key="4">
    <source>
        <dbReference type="Proteomes" id="UP000016568"/>
    </source>
</evidence>
<dbReference type="Gene3D" id="3.10.180.10">
    <property type="entry name" value="2,3-Dihydroxybiphenyl 1,2-Dioxygenase, domain 1"/>
    <property type="match status" value="1"/>
</dbReference>
<sequence>MTEHDVAMNEKLGRIGLPKPDQIGFVVRDLERAMALYDPVFGPFHIVDFGAQQASYHGAVPTPYDMKYAFGRMHDLEIELIEWVSGDTPHRDFLEQGHEGVHHLRFRVDELESWEARLASVGYQRVWYDRLSPDTAYAYYERADDPLLIELLQYPATKALAGA</sequence>